<reference evidence="1 2" key="1">
    <citation type="submission" date="2015-04" db="EMBL/GenBank/DDBJ databases">
        <authorList>
            <person name="Syromyatnikov M.Y."/>
            <person name="Popov V.N."/>
        </authorList>
    </citation>
    <scope>NUCLEOTIDE SEQUENCE [LARGE SCALE GENOMIC DNA]</scope>
</reference>
<keyword evidence="2" id="KW-1185">Reference proteome</keyword>
<gene>
    <name evidence="1" type="ORF">CLUMA_CG005136</name>
</gene>
<proteinExistence type="predicted"/>
<organism evidence="1 2">
    <name type="scientific">Clunio marinus</name>
    <dbReference type="NCBI Taxonomy" id="568069"/>
    <lineage>
        <taxon>Eukaryota</taxon>
        <taxon>Metazoa</taxon>
        <taxon>Ecdysozoa</taxon>
        <taxon>Arthropoda</taxon>
        <taxon>Hexapoda</taxon>
        <taxon>Insecta</taxon>
        <taxon>Pterygota</taxon>
        <taxon>Neoptera</taxon>
        <taxon>Endopterygota</taxon>
        <taxon>Diptera</taxon>
        <taxon>Nematocera</taxon>
        <taxon>Chironomoidea</taxon>
        <taxon>Chironomidae</taxon>
        <taxon>Clunio</taxon>
    </lineage>
</organism>
<dbReference type="EMBL" id="CVRI01000021">
    <property type="protein sequence ID" value="CRK91469.1"/>
    <property type="molecule type" value="Genomic_DNA"/>
</dbReference>
<dbReference type="Proteomes" id="UP000183832">
    <property type="component" value="Unassembled WGS sequence"/>
</dbReference>
<accession>A0A1J1HTZ3</accession>
<sequence length="60" mass="6938">MLDMSKPENISLEFSIETMTNFIQLFLLEPQHSEQQGLTDKMLNKFKTSLSCDSLQNITK</sequence>
<evidence type="ECO:0000313" key="2">
    <source>
        <dbReference type="Proteomes" id="UP000183832"/>
    </source>
</evidence>
<dbReference type="AlphaFoldDB" id="A0A1J1HTZ3"/>
<evidence type="ECO:0000313" key="1">
    <source>
        <dbReference type="EMBL" id="CRK91469.1"/>
    </source>
</evidence>
<protein>
    <submittedName>
        <fullName evidence="1">CLUMA_CG005136, isoform A</fullName>
    </submittedName>
</protein>
<name>A0A1J1HTZ3_9DIPT</name>